<evidence type="ECO:0000313" key="6">
    <source>
        <dbReference type="EMBL" id="TNJ65211.1"/>
    </source>
</evidence>
<reference evidence="6 7" key="1">
    <citation type="submission" date="2019-05" db="EMBL/GenBank/DDBJ databases">
        <title>We sequenced the genome of Paenibacillus hemerocallicola KCTC 33185 for further insight into its adaptation and study the phylogeny of Paenibacillus.</title>
        <authorList>
            <person name="Narsing Rao M.P."/>
        </authorList>
    </citation>
    <scope>NUCLEOTIDE SEQUENCE [LARGE SCALE GENOMIC DNA]</scope>
    <source>
        <strain evidence="6 7">KCTC 33185</strain>
    </source>
</reference>
<dbReference type="SMART" id="SM00342">
    <property type="entry name" value="HTH_ARAC"/>
    <property type="match status" value="1"/>
</dbReference>
<evidence type="ECO:0000256" key="3">
    <source>
        <dbReference type="ARBA" id="ARBA00023163"/>
    </source>
</evidence>
<feature type="transmembrane region" description="Helical" evidence="4">
    <location>
        <begin position="370"/>
        <end position="389"/>
    </location>
</feature>
<evidence type="ECO:0000259" key="5">
    <source>
        <dbReference type="PROSITE" id="PS01124"/>
    </source>
</evidence>
<dbReference type="EMBL" id="VDCQ01000021">
    <property type="protein sequence ID" value="TNJ65211.1"/>
    <property type="molecule type" value="Genomic_DNA"/>
</dbReference>
<keyword evidence="7" id="KW-1185">Reference proteome</keyword>
<keyword evidence="4" id="KW-0472">Membrane</keyword>
<gene>
    <name evidence="6" type="ORF">FE784_16575</name>
</gene>
<protein>
    <submittedName>
        <fullName evidence="6">Helix-turn-helix domain-containing protein</fullName>
    </submittedName>
</protein>
<dbReference type="Gene3D" id="1.10.10.60">
    <property type="entry name" value="Homeodomain-like"/>
    <property type="match status" value="2"/>
</dbReference>
<dbReference type="Pfam" id="PF12833">
    <property type="entry name" value="HTH_18"/>
    <property type="match status" value="1"/>
</dbReference>
<accession>A0A5C4T863</accession>
<dbReference type="InterPro" id="IPR018060">
    <property type="entry name" value="HTH_AraC"/>
</dbReference>
<dbReference type="GO" id="GO:0043565">
    <property type="term" value="F:sequence-specific DNA binding"/>
    <property type="evidence" value="ECO:0007669"/>
    <property type="project" value="InterPro"/>
</dbReference>
<evidence type="ECO:0000256" key="1">
    <source>
        <dbReference type="ARBA" id="ARBA00023015"/>
    </source>
</evidence>
<keyword evidence="2" id="KW-0238">DNA-binding</keyword>
<dbReference type="InterPro" id="IPR009057">
    <property type="entry name" value="Homeodomain-like_sf"/>
</dbReference>
<dbReference type="OrthoDB" id="2485253at2"/>
<dbReference type="PROSITE" id="PS01124">
    <property type="entry name" value="HTH_ARAC_FAMILY_2"/>
    <property type="match status" value="1"/>
</dbReference>
<dbReference type="InterPro" id="IPR041522">
    <property type="entry name" value="CdaR_GGDEF"/>
</dbReference>
<dbReference type="SUPFAM" id="SSF46689">
    <property type="entry name" value="Homeodomain-like"/>
    <property type="match status" value="2"/>
</dbReference>
<keyword evidence="4" id="KW-0812">Transmembrane</keyword>
<keyword evidence="1" id="KW-0805">Transcription regulation</keyword>
<feature type="domain" description="HTH araC/xylS-type" evidence="5">
    <location>
        <begin position="699"/>
        <end position="797"/>
    </location>
</feature>
<keyword evidence="4" id="KW-1133">Transmembrane helix</keyword>
<evidence type="ECO:0000256" key="4">
    <source>
        <dbReference type="SAM" id="Phobius"/>
    </source>
</evidence>
<comment type="caution">
    <text evidence="6">The sequence shown here is derived from an EMBL/GenBank/DDBJ whole genome shotgun (WGS) entry which is preliminary data.</text>
</comment>
<sequence>MQQVPRKAVRFQAVFDFRQGRRPFDGPFALDWTCVPSLPRFPPMLAAAMLLQYVQRDKRVGSIEMNFGKWRFPAKTNKLYFRILSYFLFLLVPTLIIGSGIYAANVAVFKQQTVDKIGSNLISSSKAIDNVLRTTEQTGMNFLMNDTVQRYLVPYQQQSVDEKEKITSIVKWLASNRNIVSPYVDDMFVYTDSDWVYKSDGMESFHSFFTQFSRFADYGESYWSDLLRSDFSLRVLEPTEVRKPYREGGETVIPFVLAQYIAGNRVVLVATVSASQINRFLQQNRVVDSSAFLVTDQNSRIVTGSPDMLQPDVARRVTEAVGSTDNGYAELKLDKSRSVVNVYRSEYGWKYYSVTPAAEYTNMASGILSLIKWMSGILIVLGVLFSFIFSNKLYNPIRNLLDAQHRREKFSGEFLENAFTYVLGGNRLGKHEALMQEIGFEGGQYVCVGIKFHFKPAFYEDIQDTDRLIVLENMKKIIQGILQRHVSAYVIDAQKNLYAAMVNLKEGQDRSALDRALSVLMETFNYDTRYCRLVVGVGRIYEQIGDLAKSYGDCRLALAKADENSDTQIIDASLFPLEQYYHFGFVEERKIINALRSGEMSVLETEIRAIVDLNLEKGTSNWYMNLLLVELYNIGVKFLMEKGISPQRMLTESDHLILVGRASQLLDLQEHLSLLLRFCREIVENAPSQEDNKAAKIVMKMIQYIDDNYRNDLYLEQVAAEMNLSAKYISKLFKESTGTNLTEYIQIKRIAEAKKLLGTTSLKNDEIAEQVGIVSRSTFFRLFKKYEGITPQDYRKMLQEGEATPEEPI</sequence>
<name>A0A5C4T863_9BACL</name>
<dbReference type="GO" id="GO:0003700">
    <property type="term" value="F:DNA-binding transcription factor activity"/>
    <property type="evidence" value="ECO:0007669"/>
    <property type="project" value="InterPro"/>
</dbReference>
<dbReference type="PANTHER" id="PTHR43280">
    <property type="entry name" value="ARAC-FAMILY TRANSCRIPTIONAL REGULATOR"/>
    <property type="match status" value="1"/>
</dbReference>
<dbReference type="PANTHER" id="PTHR43280:SF2">
    <property type="entry name" value="HTH-TYPE TRANSCRIPTIONAL REGULATOR EXSA"/>
    <property type="match status" value="1"/>
</dbReference>
<dbReference type="Proteomes" id="UP000307943">
    <property type="component" value="Unassembled WGS sequence"/>
</dbReference>
<proteinExistence type="predicted"/>
<dbReference type="AlphaFoldDB" id="A0A5C4T863"/>
<feature type="transmembrane region" description="Helical" evidence="4">
    <location>
        <begin position="79"/>
        <end position="104"/>
    </location>
</feature>
<evidence type="ECO:0000256" key="2">
    <source>
        <dbReference type="ARBA" id="ARBA00023125"/>
    </source>
</evidence>
<dbReference type="Pfam" id="PF17853">
    <property type="entry name" value="GGDEF_2"/>
    <property type="match status" value="1"/>
</dbReference>
<evidence type="ECO:0000313" key="7">
    <source>
        <dbReference type="Proteomes" id="UP000307943"/>
    </source>
</evidence>
<keyword evidence="3" id="KW-0804">Transcription</keyword>
<organism evidence="6 7">
    <name type="scientific">Paenibacillus hemerocallicola</name>
    <dbReference type="NCBI Taxonomy" id="1172614"/>
    <lineage>
        <taxon>Bacteria</taxon>
        <taxon>Bacillati</taxon>
        <taxon>Bacillota</taxon>
        <taxon>Bacilli</taxon>
        <taxon>Bacillales</taxon>
        <taxon>Paenibacillaceae</taxon>
        <taxon>Paenibacillus</taxon>
    </lineage>
</organism>